<reference evidence="2" key="1">
    <citation type="journal article" date="2021" name="Microbiology">
        <title>Metagenomic Analysis of the Microbial Community in the Underground Coal Fire Area (Kemerovo Region, Russia) Revealed Predominance of Thermophilic Members of the Phyla Deinococcus-thermus, Aquificae, and Firmicutes.</title>
        <authorList>
            <person name="Kadnikov V."/>
            <person name="Mardanov A.V."/>
            <person name="Beletsky A.V."/>
            <person name="Karnachuk O.V."/>
            <person name="Ravin N.V."/>
        </authorList>
    </citation>
    <scope>NUCLEOTIDE SEQUENCE</scope>
    <source>
        <strain evidence="2">RBS10-49</strain>
    </source>
</reference>
<dbReference type="Proteomes" id="UP000748108">
    <property type="component" value="Unassembled WGS sequence"/>
</dbReference>
<dbReference type="InterPro" id="IPR013249">
    <property type="entry name" value="RNA_pol_sigma70_r4_t2"/>
</dbReference>
<evidence type="ECO:0000313" key="3">
    <source>
        <dbReference type="EMBL" id="MBT9282678.1"/>
    </source>
</evidence>
<proteinExistence type="predicted"/>
<dbReference type="Pfam" id="PF08281">
    <property type="entry name" value="Sigma70_r4_2"/>
    <property type="match status" value="1"/>
</dbReference>
<dbReference type="EMBL" id="JAHHQF010000063">
    <property type="protein sequence ID" value="MBT9282678.1"/>
    <property type="molecule type" value="Genomic_DNA"/>
</dbReference>
<protein>
    <recommendedName>
        <fullName evidence="1">RNA polymerase sigma factor 70 region 4 type 2 domain-containing protein</fullName>
    </recommendedName>
</protein>
<dbReference type="GO" id="GO:0016987">
    <property type="term" value="F:sigma factor activity"/>
    <property type="evidence" value="ECO:0007669"/>
    <property type="project" value="InterPro"/>
</dbReference>
<dbReference type="NCBIfam" id="TIGR01636">
    <property type="entry name" value="phage_rinA"/>
    <property type="match status" value="1"/>
</dbReference>
<dbReference type="InterPro" id="IPR036388">
    <property type="entry name" value="WH-like_DNA-bd_sf"/>
</dbReference>
<dbReference type="Gene3D" id="1.10.10.10">
    <property type="entry name" value="Winged helix-like DNA-binding domain superfamily/Winged helix DNA-binding domain"/>
    <property type="match status" value="1"/>
</dbReference>
<gene>
    <name evidence="2" type="ORF">KM312_06565</name>
    <name evidence="3" type="ORF">KM312_08560</name>
</gene>
<sequence length="147" mass="17121">MRKPERKKTRKQRLFAWLEEELAAYHEHVRFLSREPDESAPPRAFVVLEWRRRALERLTGAVSRLLDSLPDDRRRFVELKYFQQKSHVAVAAALHVDPRTLSRWREEILSTLAIYLGLLELEGEAGREMAQVDRSTTSPPGRSAVDT</sequence>
<dbReference type="SUPFAM" id="SSF88659">
    <property type="entry name" value="Sigma3 and sigma4 domains of RNA polymerase sigma factors"/>
    <property type="match status" value="1"/>
</dbReference>
<organism evidence="2 4">
    <name type="scientific">Hydrogenibacillus schlegelii</name>
    <name type="common">Bacillus schlegelii</name>
    <dbReference type="NCBI Taxonomy" id="1484"/>
    <lineage>
        <taxon>Bacteria</taxon>
        <taxon>Bacillati</taxon>
        <taxon>Bacillota</taxon>
        <taxon>Bacilli</taxon>
        <taxon>Bacillales</taxon>
        <taxon>Bacillales Family X. Incertae Sedis</taxon>
        <taxon>Hydrogenibacillus</taxon>
    </lineage>
</organism>
<dbReference type="EMBL" id="JAHHQF010000052">
    <property type="protein sequence ID" value="MBT9282306.1"/>
    <property type="molecule type" value="Genomic_DNA"/>
</dbReference>
<evidence type="ECO:0000313" key="2">
    <source>
        <dbReference type="EMBL" id="MBT9282306.1"/>
    </source>
</evidence>
<feature type="domain" description="RNA polymerase sigma factor 70 region 4 type 2" evidence="1">
    <location>
        <begin position="61"/>
        <end position="104"/>
    </location>
</feature>
<evidence type="ECO:0000313" key="4">
    <source>
        <dbReference type="Proteomes" id="UP000748108"/>
    </source>
</evidence>
<name>A0A947G9D2_HYDSH</name>
<dbReference type="GO" id="GO:0003677">
    <property type="term" value="F:DNA binding"/>
    <property type="evidence" value="ECO:0007669"/>
    <property type="project" value="InterPro"/>
</dbReference>
<dbReference type="InterPro" id="IPR013324">
    <property type="entry name" value="RNA_pol_sigma_r3/r4-like"/>
</dbReference>
<evidence type="ECO:0000259" key="1">
    <source>
        <dbReference type="Pfam" id="PF08281"/>
    </source>
</evidence>
<accession>A0A947G9D2</accession>
<dbReference type="InterPro" id="IPR006523">
    <property type="entry name" value="RinA"/>
</dbReference>
<dbReference type="GO" id="GO:0006352">
    <property type="term" value="P:DNA-templated transcription initiation"/>
    <property type="evidence" value="ECO:0007669"/>
    <property type="project" value="InterPro"/>
</dbReference>
<comment type="caution">
    <text evidence="2">The sequence shown here is derived from an EMBL/GenBank/DDBJ whole genome shotgun (WGS) entry which is preliminary data.</text>
</comment>
<dbReference type="AlphaFoldDB" id="A0A947G9D2"/>